<dbReference type="GO" id="GO:0006338">
    <property type="term" value="P:chromatin remodeling"/>
    <property type="evidence" value="ECO:0007669"/>
    <property type="project" value="InterPro"/>
</dbReference>
<protein>
    <submittedName>
        <fullName evidence="2">Chromatin structure remodeling complex protein sfh1</fullName>
    </submittedName>
</protein>
<feature type="compositionally biased region" description="Polar residues" evidence="1">
    <location>
        <begin position="54"/>
        <end position="63"/>
    </location>
</feature>
<dbReference type="Proteomes" id="UP001140011">
    <property type="component" value="Unassembled WGS sequence"/>
</dbReference>
<dbReference type="Pfam" id="PF04855">
    <property type="entry name" value="SNF5"/>
    <property type="match status" value="1"/>
</dbReference>
<feature type="compositionally biased region" description="Acidic residues" evidence="1">
    <location>
        <begin position="82"/>
        <end position="99"/>
    </location>
</feature>
<dbReference type="EMBL" id="JANBUH010002001">
    <property type="protein sequence ID" value="KAJ2741340.1"/>
    <property type="molecule type" value="Genomic_DNA"/>
</dbReference>
<evidence type="ECO:0000256" key="1">
    <source>
        <dbReference type="SAM" id="MobiDB-lite"/>
    </source>
</evidence>
<reference evidence="2" key="1">
    <citation type="submission" date="2022-07" db="EMBL/GenBank/DDBJ databases">
        <title>Phylogenomic reconstructions and comparative analyses of Kickxellomycotina fungi.</title>
        <authorList>
            <person name="Reynolds N.K."/>
            <person name="Stajich J.E."/>
            <person name="Barry K."/>
            <person name="Grigoriev I.V."/>
            <person name="Crous P."/>
            <person name="Smith M.E."/>
        </authorList>
    </citation>
    <scope>NUCLEOTIDE SEQUENCE</scope>
    <source>
        <strain evidence="2">BCRC 34297</strain>
    </source>
</reference>
<feature type="compositionally biased region" description="Basic and acidic residues" evidence="1">
    <location>
        <begin position="108"/>
        <end position="119"/>
    </location>
</feature>
<keyword evidence="3" id="KW-1185">Reference proteome</keyword>
<organism evidence="2 3">
    <name type="scientific">Coemansia pectinata</name>
    <dbReference type="NCBI Taxonomy" id="1052879"/>
    <lineage>
        <taxon>Eukaryota</taxon>
        <taxon>Fungi</taxon>
        <taxon>Fungi incertae sedis</taxon>
        <taxon>Zoopagomycota</taxon>
        <taxon>Kickxellomycotina</taxon>
        <taxon>Kickxellomycetes</taxon>
        <taxon>Kickxellales</taxon>
        <taxon>Kickxellaceae</taxon>
        <taxon>Coemansia</taxon>
    </lineage>
</organism>
<accession>A0A9W8L7W1</accession>
<sequence length="201" mass="21625">MQRLGLFSSSYLERLKEGDTAMLVLSTLGGTGGGGGGGGGSGNNGFGGLGGFGSPTNTGSDNMNLRARSTRASRRNLREWSSDSENEFGGGDDDFESALETEQSSIKHGSDNDGSGDKAKAQDLMSGIGLQAAYQNLPKRARRRTAHQHLRDNQAAWLAQQEESLVPIRLELEVGDYRLHDVFVWNAKEQVITPEQFAAVY</sequence>
<proteinExistence type="predicted"/>
<feature type="region of interest" description="Disordered" evidence="1">
    <location>
        <begin position="39"/>
        <end position="119"/>
    </location>
</feature>
<feature type="compositionally biased region" description="Gly residues" evidence="1">
    <location>
        <begin position="39"/>
        <end position="53"/>
    </location>
</feature>
<dbReference type="OrthoDB" id="10258327at2759"/>
<feature type="non-terminal residue" evidence="2">
    <location>
        <position position="201"/>
    </location>
</feature>
<name>A0A9W8L7W1_9FUNG</name>
<comment type="caution">
    <text evidence="2">The sequence shown here is derived from an EMBL/GenBank/DDBJ whole genome shotgun (WGS) entry which is preliminary data.</text>
</comment>
<evidence type="ECO:0000313" key="3">
    <source>
        <dbReference type="Proteomes" id="UP001140011"/>
    </source>
</evidence>
<dbReference type="AlphaFoldDB" id="A0A9W8L7W1"/>
<dbReference type="GO" id="GO:0000228">
    <property type="term" value="C:nuclear chromosome"/>
    <property type="evidence" value="ECO:0007669"/>
    <property type="project" value="InterPro"/>
</dbReference>
<gene>
    <name evidence="2" type="primary">SFH1_2</name>
    <name evidence="2" type="ORF">GGI19_006966</name>
</gene>
<evidence type="ECO:0000313" key="2">
    <source>
        <dbReference type="EMBL" id="KAJ2741340.1"/>
    </source>
</evidence>
<dbReference type="InterPro" id="IPR006939">
    <property type="entry name" value="SNF5"/>
</dbReference>